<dbReference type="Proteomes" id="UP000051952">
    <property type="component" value="Unassembled WGS sequence"/>
</dbReference>
<evidence type="ECO:0000313" key="3">
    <source>
        <dbReference type="Proteomes" id="UP000051952"/>
    </source>
</evidence>
<dbReference type="AlphaFoldDB" id="A0A0S4J641"/>
<keyword evidence="1" id="KW-0812">Transmembrane</keyword>
<proteinExistence type="predicted"/>
<reference evidence="3" key="1">
    <citation type="submission" date="2015-09" db="EMBL/GenBank/DDBJ databases">
        <authorList>
            <consortium name="Pathogen Informatics"/>
        </authorList>
    </citation>
    <scope>NUCLEOTIDE SEQUENCE [LARGE SCALE GENOMIC DNA]</scope>
    <source>
        <strain evidence="3">Lake Konstanz</strain>
    </source>
</reference>
<evidence type="ECO:0000256" key="1">
    <source>
        <dbReference type="SAM" id="Phobius"/>
    </source>
</evidence>
<keyword evidence="1" id="KW-0472">Membrane</keyword>
<evidence type="ECO:0000313" key="2">
    <source>
        <dbReference type="EMBL" id="CUG85835.1"/>
    </source>
</evidence>
<organism evidence="2 3">
    <name type="scientific">Bodo saltans</name>
    <name type="common">Flagellated protozoan</name>
    <dbReference type="NCBI Taxonomy" id="75058"/>
    <lineage>
        <taxon>Eukaryota</taxon>
        <taxon>Discoba</taxon>
        <taxon>Euglenozoa</taxon>
        <taxon>Kinetoplastea</taxon>
        <taxon>Metakinetoplastina</taxon>
        <taxon>Eubodonida</taxon>
        <taxon>Bodonidae</taxon>
        <taxon>Bodo</taxon>
    </lineage>
</organism>
<sequence length="702" mass="74208">MSVIICRTSERNQRDANRHVNNISTARLISNNSRKWFLARLITCAVIIICAAPQAVHSLDASDVVTVPCGAETIYGPAVAHNTTFVLRDCYNTTTASVTGLTIHLNGSSGALTKLSIVVENSNQVYVIVHSLSTTSLPSGQIVSLNANISNMNVTFRNVTNDINFTGNSMFRVDLFSVVSNLRIKIGDVRHSRDTNIIKLNWVDSLSRILVLVTNVSLTGNGSLITFDTIVDALRDSTVSMVNVTSSSPLVIIQRAFDVTLPVYTIFAERIQIYLVSCIMSGTARSGDGYLPFLVHFRNTHIDARSNITIADFQMRITSASLAGALLVQNADLGNVYVSIVNFTCIVPSGIAYAVLIQNSTVNWAAIAIDSALISGVNASRLSGFLVVSSAVANSHLFATNVSLSTSQITTRMYLMSLEYSATVGPKPSLSNTSITISNCNLDGVFSMVVYVVSASISATDISILNVAMAAASQYLPIILFSPPGTTDGLTLSVLDSYVVGAYPLRLEALTAVNSNIVVAASTLVITQGGNFPGSPLFALTISTAVLTNTTVSVTATDVVGAPLGVNAGWIVSIQSCTFSGVNASLSFASLTKSGGILYVSNSIFDSMSTVTAAVANNITIPSTLSNQLFCVISTIITRNSTLKMLLPLLVSMDAASSTSDISAMYIGGSTVSQFSGLQVSGVGPASYLQWPNSTLWLDSCN</sequence>
<feature type="transmembrane region" description="Helical" evidence="1">
    <location>
        <begin position="37"/>
        <end position="56"/>
    </location>
</feature>
<gene>
    <name evidence="2" type="ORF">BSAL_90860</name>
</gene>
<name>A0A0S4J641_BODSA</name>
<keyword evidence="3" id="KW-1185">Reference proteome</keyword>
<dbReference type="VEuPathDB" id="TriTrypDB:BSAL_90860"/>
<feature type="non-terminal residue" evidence="2">
    <location>
        <position position="702"/>
    </location>
</feature>
<accession>A0A0S4J641</accession>
<keyword evidence="1" id="KW-1133">Transmembrane helix</keyword>
<dbReference type="EMBL" id="CYKH01001199">
    <property type="protein sequence ID" value="CUG85835.1"/>
    <property type="molecule type" value="Genomic_DNA"/>
</dbReference>
<protein>
    <submittedName>
        <fullName evidence="2">Membrane-associated protein, putative</fullName>
    </submittedName>
</protein>